<proteinExistence type="predicted"/>
<gene>
    <name evidence="2" type="ORF">NEA10_03385</name>
</gene>
<dbReference type="Pfam" id="PF11189">
    <property type="entry name" value="DUF2973"/>
    <property type="match status" value="1"/>
</dbReference>
<keyword evidence="3" id="KW-1185">Reference proteome</keyword>
<reference evidence="2" key="1">
    <citation type="submission" date="2022-06" db="EMBL/GenBank/DDBJ databases">
        <title>Genome sequence of Phormidium yuhuli AB48 isolated from an industrial photobioreactor environment.</title>
        <authorList>
            <person name="Qiu Y."/>
            <person name="Noonan A.J.C."/>
            <person name="Dofher K."/>
            <person name="Koch M."/>
            <person name="Kieft B."/>
            <person name="Lin X."/>
            <person name="Ziels R.M."/>
            <person name="Hallam S.J."/>
        </authorList>
    </citation>
    <scope>NUCLEOTIDE SEQUENCE</scope>
    <source>
        <strain evidence="2">AB48</strain>
    </source>
</reference>
<dbReference type="InterPro" id="IPR021355">
    <property type="entry name" value="Phage_Syn9_Gp224"/>
</dbReference>
<dbReference type="EMBL" id="CP098611">
    <property type="protein sequence ID" value="USR91784.1"/>
    <property type="molecule type" value="Genomic_DNA"/>
</dbReference>
<evidence type="ECO:0000313" key="3">
    <source>
        <dbReference type="Proteomes" id="UP001056708"/>
    </source>
</evidence>
<organism evidence="2 3">
    <name type="scientific">Phormidium yuhuli AB48</name>
    <dbReference type="NCBI Taxonomy" id="2940671"/>
    <lineage>
        <taxon>Bacteria</taxon>
        <taxon>Bacillati</taxon>
        <taxon>Cyanobacteriota</taxon>
        <taxon>Cyanophyceae</taxon>
        <taxon>Oscillatoriophycideae</taxon>
        <taxon>Oscillatoriales</taxon>
        <taxon>Oscillatoriaceae</taxon>
        <taxon>Phormidium</taxon>
        <taxon>Phormidium yuhuli</taxon>
    </lineage>
</organism>
<feature type="region of interest" description="Disordered" evidence="1">
    <location>
        <begin position="32"/>
        <end position="60"/>
    </location>
</feature>
<dbReference type="Proteomes" id="UP001056708">
    <property type="component" value="Chromosome"/>
</dbReference>
<evidence type="ECO:0000313" key="2">
    <source>
        <dbReference type="EMBL" id="USR91784.1"/>
    </source>
</evidence>
<evidence type="ECO:0000256" key="1">
    <source>
        <dbReference type="SAM" id="MobiDB-lite"/>
    </source>
</evidence>
<feature type="region of interest" description="Disordered" evidence="1">
    <location>
        <begin position="86"/>
        <end position="108"/>
    </location>
</feature>
<protein>
    <submittedName>
        <fullName evidence="2">DUF2973 domain-containing protein</fullName>
    </submittedName>
</protein>
<sequence length="108" mass="12051">MLHLLYILAFTFLAFVAVGNLVRNLLAFSSESQKPRPLNNSEFSRRPQPSPHPELLDDHGRVVEEPLLVMRSIGIEDAREKLDALYKSSPSGKNNLSDDDDTPPPALI</sequence>
<feature type="compositionally biased region" description="Polar residues" evidence="1">
    <location>
        <begin position="32"/>
        <end position="42"/>
    </location>
</feature>
<dbReference type="RefSeq" id="WP_252663814.1">
    <property type="nucleotide sequence ID" value="NZ_CP098611.1"/>
</dbReference>
<accession>A0ABY5ARD3</accession>
<name>A0ABY5ARD3_9CYAN</name>